<dbReference type="RefSeq" id="XP_013956244.1">
    <property type="nucleotide sequence ID" value="XM_014100769.1"/>
</dbReference>
<evidence type="ECO:0008006" key="3">
    <source>
        <dbReference type="Google" id="ProtNLM"/>
    </source>
</evidence>
<protein>
    <recommendedName>
        <fullName evidence="3">Methyltransferase domain-containing protein</fullName>
    </recommendedName>
</protein>
<dbReference type="InParanoid" id="G9MU25"/>
<dbReference type="Pfam" id="PF13489">
    <property type="entry name" value="Methyltransf_23"/>
    <property type="match status" value="1"/>
</dbReference>
<dbReference type="Gene3D" id="3.40.50.150">
    <property type="entry name" value="Vaccinia Virus protein VP39"/>
    <property type="match status" value="1"/>
</dbReference>
<dbReference type="HOGENOM" id="CLU_058846_1_0_1"/>
<dbReference type="OrthoDB" id="8300214at2759"/>
<dbReference type="VEuPathDB" id="FungiDB:TRIVIDRAFT_151270"/>
<proteinExistence type="predicted"/>
<accession>G9MU25</accession>
<dbReference type="CDD" id="cd02440">
    <property type="entry name" value="AdoMet_MTases"/>
    <property type="match status" value="1"/>
</dbReference>
<dbReference type="STRING" id="413071.G9MU25"/>
<dbReference type="InterPro" id="IPR029063">
    <property type="entry name" value="SAM-dependent_MTases_sf"/>
</dbReference>
<organism evidence="1 2">
    <name type="scientific">Hypocrea virens (strain Gv29-8 / FGSC 10586)</name>
    <name type="common">Gliocladium virens</name>
    <name type="synonym">Trichoderma virens</name>
    <dbReference type="NCBI Taxonomy" id="413071"/>
    <lineage>
        <taxon>Eukaryota</taxon>
        <taxon>Fungi</taxon>
        <taxon>Dikarya</taxon>
        <taxon>Ascomycota</taxon>
        <taxon>Pezizomycotina</taxon>
        <taxon>Sordariomycetes</taxon>
        <taxon>Hypocreomycetidae</taxon>
        <taxon>Hypocreales</taxon>
        <taxon>Hypocreaceae</taxon>
        <taxon>Trichoderma</taxon>
    </lineage>
</organism>
<dbReference type="Proteomes" id="UP000007115">
    <property type="component" value="Unassembled WGS sequence"/>
</dbReference>
<gene>
    <name evidence="1" type="ORF">TRIVIDRAFT_151270</name>
</gene>
<evidence type="ECO:0000313" key="1">
    <source>
        <dbReference type="EMBL" id="EHK22051.1"/>
    </source>
</evidence>
<dbReference type="OMA" id="GKRITWV"/>
<name>G9MU25_HYPVG</name>
<sequence length="290" mass="32347">MAPFTPLTASCARTIAAYSVHSLECLESEITKVEHRLDLINYWKIEPGSRVLEIGCGAGTCTSVLAVAVGPDGHVDGVDPGSPDYGAPITLAQGQTYISNSVVGDRITWRNAEPTEFLKKNKDLNWDYVVMAECIWYYSYPNDLVKMLQALRERVTSFLVAEWALKATEPLAVPHLLAAITRASLEAHNPNSYHNIRCMLTPTNIKDIATATGWSFKEETTIVPNERHLDGYMEVQMIKMKEFDEDVDSLIKEDRLNIMLKASKEAMAYALEASGVVRARSMDAWLARFN</sequence>
<keyword evidence="2" id="KW-1185">Reference proteome</keyword>
<reference evidence="1 2" key="1">
    <citation type="journal article" date="2011" name="Genome Biol.">
        <title>Comparative genome sequence analysis underscores mycoparasitism as the ancestral life style of Trichoderma.</title>
        <authorList>
            <person name="Kubicek C.P."/>
            <person name="Herrera-Estrella A."/>
            <person name="Seidl-Seiboth V."/>
            <person name="Martinez D.A."/>
            <person name="Druzhinina I.S."/>
            <person name="Thon M."/>
            <person name="Zeilinger S."/>
            <person name="Casas-Flores S."/>
            <person name="Horwitz B.A."/>
            <person name="Mukherjee P.K."/>
            <person name="Mukherjee M."/>
            <person name="Kredics L."/>
            <person name="Alcaraz L.D."/>
            <person name="Aerts A."/>
            <person name="Antal Z."/>
            <person name="Atanasova L."/>
            <person name="Cervantes-Badillo M.G."/>
            <person name="Challacombe J."/>
            <person name="Chertkov O."/>
            <person name="McCluskey K."/>
            <person name="Coulpier F."/>
            <person name="Deshpande N."/>
            <person name="von Doehren H."/>
            <person name="Ebbole D.J."/>
            <person name="Esquivel-Naranjo E.U."/>
            <person name="Fekete E."/>
            <person name="Flipphi M."/>
            <person name="Glaser F."/>
            <person name="Gomez-Rodriguez E.Y."/>
            <person name="Gruber S."/>
            <person name="Han C."/>
            <person name="Henrissat B."/>
            <person name="Hermosa R."/>
            <person name="Hernandez-Onate M."/>
            <person name="Karaffa L."/>
            <person name="Kosti I."/>
            <person name="Le Crom S."/>
            <person name="Lindquist E."/>
            <person name="Lucas S."/>
            <person name="Luebeck M."/>
            <person name="Luebeck P.S."/>
            <person name="Margeot A."/>
            <person name="Metz B."/>
            <person name="Misra M."/>
            <person name="Nevalainen H."/>
            <person name="Omann M."/>
            <person name="Packer N."/>
            <person name="Perrone G."/>
            <person name="Uresti-Rivera E.E."/>
            <person name="Salamov A."/>
            <person name="Schmoll M."/>
            <person name="Seiboth B."/>
            <person name="Shapiro H."/>
            <person name="Sukno S."/>
            <person name="Tamayo-Ramos J.A."/>
            <person name="Tisch D."/>
            <person name="Wiest A."/>
            <person name="Wilkinson H.H."/>
            <person name="Zhang M."/>
            <person name="Coutinho P.M."/>
            <person name="Kenerley C.M."/>
            <person name="Monte E."/>
            <person name="Baker S.E."/>
            <person name="Grigoriev I.V."/>
        </authorList>
    </citation>
    <scope>NUCLEOTIDE SEQUENCE [LARGE SCALE GENOMIC DNA]</scope>
    <source>
        <strain evidence="2">Gv29-8 / FGSC 10586</strain>
    </source>
</reference>
<dbReference type="SUPFAM" id="SSF53335">
    <property type="entry name" value="S-adenosyl-L-methionine-dependent methyltransferases"/>
    <property type="match status" value="1"/>
</dbReference>
<dbReference type="EMBL" id="ABDF02000038">
    <property type="protein sequence ID" value="EHK22051.1"/>
    <property type="molecule type" value="Genomic_DNA"/>
</dbReference>
<evidence type="ECO:0000313" key="2">
    <source>
        <dbReference type="Proteomes" id="UP000007115"/>
    </source>
</evidence>
<comment type="caution">
    <text evidence="1">The sequence shown here is derived from an EMBL/GenBank/DDBJ whole genome shotgun (WGS) entry which is preliminary data.</text>
</comment>
<dbReference type="eggNOG" id="ENOG502S50U">
    <property type="taxonomic scope" value="Eukaryota"/>
</dbReference>
<dbReference type="AlphaFoldDB" id="G9MU25"/>
<dbReference type="GeneID" id="25788122"/>